<dbReference type="Proteomes" id="UP000031307">
    <property type="component" value="Unassembled WGS sequence"/>
</dbReference>
<keyword evidence="1" id="KW-0472">Membrane</keyword>
<accession>A0A0C1EN07</accession>
<gene>
    <name evidence="2" type="ORF">DB43_FU00200</name>
</gene>
<evidence type="ECO:0000256" key="1">
    <source>
        <dbReference type="SAM" id="Phobius"/>
    </source>
</evidence>
<feature type="transmembrane region" description="Helical" evidence="1">
    <location>
        <begin position="56"/>
        <end position="76"/>
    </location>
</feature>
<keyword evidence="1" id="KW-0812">Transmembrane</keyword>
<sequence length="202" mass="23144">MIDRFDFFNYQDKSRILRWADFHNQGVYALFGGKRVVFFHDLNGDEKYKYATSRSLGLAIAISLISLPILLVTIPIKIFSLENTQAITHLKKLKQQQLVMQKLKRTIAATKIQRAFRKHIAHKQAQKPANWKLGNFMGFVRPYLPTWNSSVRFAQEMVVKGATEMFVIGSCQILGCDPSEVKMLNKTENFCAKLNNPVPGCF</sequence>
<comment type="caution">
    <text evidence="2">The sequence shown here is derived from an EMBL/GenBank/DDBJ whole genome shotgun (WGS) entry which is preliminary data.</text>
</comment>
<dbReference type="PATRIC" id="fig|83552.4.peg.1089"/>
<keyword evidence="1" id="KW-1133">Transmembrane helix</keyword>
<organism evidence="2 3">
    <name type="scientific">Parachlamydia acanthamoebae</name>
    <dbReference type="NCBI Taxonomy" id="83552"/>
    <lineage>
        <taxon>Bacteria</taxon>
        <taxon>Pseudomonadati</taxon>
        <taxon>Chlamydiota</taxon>
        <taxon>Chlamydiia</taxon>
        <taxon>Parachlamydiales</taxon>
        <taxon>Parachlamydiaceae</taxon>
        <taxon>Parachlamydia</taxon>
    </lineage>
</organism>
<dbReference type="RefSeq" id="WP_006341957.1">
    <property type="nucleotide sequence ID" value="NZ_BAWW01000002.1"/>
</dbReference>
<dbReference type="EMBL" id="JSAM01000064">
    <property type="protein sequence ID" value="KIA77744.1"/>
    <property type="molecule type" value="Genomic_DNA"/>
</dbReference>
<proteinExistence type="predicted"/>
<dbReference type="AlphaFoldDB" id="A0A0C1EN07"/>
<evidence type="ECO:0000313" key="2">
    <source>
        <dbReference type="EMBL" id="KIA77744.1"/>
    </source>
</evidence>
<reference evidence="2 3" key="1">
    <citation type="journal article" date="2014" name="Mol. Biol. Evol.">
        <title>Massive expansion of Ubiquitination-related gene families within the Chlamydiae.</title>
        <authorList>
            <person name="Domman D."/>
            <person name="Collingro A."/>
            <person name="Lagkouvardos I."/>
            <person name="Gehre L."/>
            <person name="Weinmaier T."/>
            <person name="Rattei T."/>
            <person name="Subtil A."/>
            <person name="Horn M."/>
        </authorList>
    </citation>
    <scope>NUCLEOTIDE SEQUENCE [LARGE SCALE GENOMIC DNA]</scope>
    <source>
        <strain evidence="2 3">OEW1</strain>
    </source>
</reference>
<dbReference type="PROSITE" id="PS50096">
    <property type="entry name" value="IQ"/>
    <property type="match status" value="1"/>
</dbReference>
<protein>
    <submittedName>
        <fullName evidence="2">Uncharacterized protein</fullName>
    </submittedName>
</protein>
<name>A0A0C1EN07_9BACT</name>
<evidence type="ECO:0000313" key="3">
    <source>
        <dbReference type="Proteomes" id="UP000031307"/>
    </source>
</evidence>